<comment type="caution">
    <text evidence="2">The sequence shown here is derived from an EMBL/GenBank/DDBJ whole genome shotgun (WGS) entry which is preliminary data.</text>
</comment>
<dbReference type="AlphaFoldDB" id="A0A4R5DHM4"/>
<dbReference type="Gene3D" id="3.30.1330.80">
    <property type="entry name" value="Hypothetical protein, similar to alpha- acetolactate decarboxylase, domain 2"/>
    <property type="match status" value="1"/>
</dbReference>
<accession>A0A4R5DHM4</accession>
<dbReference type="PANTHER" id="PTHR34988:SF1">
    <property type="entry name" value="DNA-BINDING PROTEIN"/>
    <property type="match status" value="1"/>
</dbReference>
<sequence length="169" mass="18622">MNPPIESGADRIATLAGRPGRLIAASLKPGEQLTDRIEEICAEHGVRTAVIASVIGTISEVYLRNPRDTTTLPIRHEHEFADEIDTVVLRRSMEILSIQGNVTTLDGKLWAHCHGLFSEAGGSVRGGHVFRATIWSQGEVFLQELEDVDIDRAYDTEVTGLPQIRLRRG</sequence>
<evidence type="ECO:0000313" key="3">
    <source>
        <dbReference type="Proteomes" id="UP000294739"/>
    </source>
</evidence>
<protein>
    <submittedName>
        <fullName evidence="2">DNA-binding protein</fullName>
    </submittedName>
</protein>
<name>A0A4R5DHM4_9ACTN</name>
<keyword evidence="3" id="KW-1185">Reference proteome</keyword>
<dbReference type="Proteomes" id="UP000294739">
    <property type="component" value="Unassembled WGS sequence"/>
</dbReference>
<dbReference type="GO" id="GO:0003677">
    <property type="term" value="F:DNA binding"/>
    <property type="evidence" value="ECO:0007669"/>
    <property type="project" value="UniProtKB-KW"/>
</dbReference>
<gene>
    <name evidence="2" type="ORF">E1269_09120</name>
</gene>
<evidence type="ECO:0000259" key="1">
    <source>
        <dbReference type="PROSITE" id="PS51742"/>
    </source>
</evidence>
<dbReference type="CDD" id="cd11378">
    <property type="entry name" value="DUF296"/>
    <property type="match status" value="1"/>
</dbReference>
<dbReference type="PROSITE" id="PS51742">
    <property type="entry name" value="PPC"/>
    <property type="match status" value="1"/>
</dbReference>
<dbReference type="InterPro" id="IPR005175">
    <property type="entry name" value="PPC_dom"/>
</dbReference>
<dbReference type="Pfam" id="PF03479">
    <property type="entry name" value="PCC"/>
    <property type="match status" value="1"/>
</dbReference>
<reference evidence="2 3" key="1">
    <citation type="submission" date="2019-03" db="EMBL/GenBank/DDBJ databases">
        <title>Draft genome sequences of novel Actinobacteria.</title>
        <authorList>
            <person name="Sahin N."/>
            <person name="Ay H."/>
            <person name="Saygin H."/>
        </authorList>
    </citation>
    <scope>NUCLEOTIDE SEQUENCE [LARGE SCALE GENOMIC DNA]</scope>
    <source>
        <strain evidence="2 3">5K138</strain>
    </source>
</reference>
<dbReference type="PANTHER" id="PTHR34988">
    <property type="entry name" value="PROTEIN, PUTATIVE-RELATED"/>
    <property type="match status" value="1"/>
</dbReference>
<organism evidence="2 3">
    <name type="scientific">Jiangella asiatica</name>
    <dbReference type="NCBI Taxonomy" id="2530372"/>
    <lineage>
        <taxon>Bacteria</taxon>
        <taxon>Bacillati</taxon>
        <taxon>Actinomycetota</taxon>
        <taxon>Actinomycetes</taxon>
        <taxon>Jiangellales</taxon>
        <taxon>Jiangellaceae</taxon>
        <taxon>Jiangella</taxon>
    </lineage>
</organism>
<feature type="domain" description="PPC" evidence="1">
    <location>
        <begin position="17"/>
        <end position="167"/>
    </location>
</feature>
<dbReference type="SUPFAM" id="SSF117856">
    <property type="entry name" value="AF0104/ALDC/Ptd012-like"/>
    <property type="match status" value="1"/>
</dbReference>
<evidence type="ECO:0000313" key="2">
    <source>
        <dbReference type="EMBL" id="TDE11421.1"/>
    </source>
</evidence>
<dbReference type="OrthoDB" id="8720942at2"/>
<dbReference type="InParanoid" id="A0A4R5DHM4"/>
<dbReference type="EMBL" id="SMKZ01000010">
    <property type="protein sequence ID" value="TDE11421.1"/>
    <property type="molecule type" value="Genomic_DNA"/>
</dbReference>
<keyword evidence="2" id="KW-0238">DNA-binding</keyword>
<proteinExistence type="predicted"/>
<dbReference type="RefSeq" id="WP_131893608.1">
    <property type="nucleotide sequence ID" value="NZ_SMKZ01000010.1"/>
</dbReference>